<dbReference type="Proteomes" id="UP001500902">
    <property type="component" value="Unassembled WGS sequence"/>
</dbReference>
<accession>A0ABP7C867</accession>
<dbReference type="InterPro" id="IPR051783">
    <property type="entry name" value="NAD(P)-dependent_oxidoreduct"/>
</dbReference>
<dbReference type="InterPro" id="IPR036291">
    <property type="entry name" value="NAD(P)-bd_dom_sf"/>
</dbReference>
<dbReference type="RefSeq" id="WP_344882630.1">
    <property type="nucleotide sequence ID" value="NZ_BAAAZP010000091.1"/>
</dbReference>
<dbReference type="InterPro" id="IPR029058">
    <property type="entry name" value="AB_hydrolase_fold"/>
</dbReference>
<dbReference type="SUPFAM" id="SSF51735">
    <property type="entry name" value="NAD(P)-binding Rossmann-fold domains"/>
    <property type="match status" value="1"/>
</dbReference>
<keyword evidence="4" id="KW-1185">Reference proteome</keyword>
<feature type="domain" description="Thioester reductase (TE)" evidence="1">
    <location>
        <begin position="9"/>
        <end position="124"/>
    </location>
</feature>
<dbReference type="Pfam" id="PF12697">
    <property type="entry name" value="Abhydrolase_6"/>
    <property type="match status" value="1"/>
</dbReference>
<dbReference type="Pfam" id="PF07993">
    <property type="entry name" value="NAD_binding_4"/>
    <property type="match status" value="1"/>
</dbReference>
<feature type="domain" description="AB hydrolase-1" evidence="2">
    <location>
        <begin position="360"/>
        <end position="559"/>
    </location>
</feature>
<evidence type="ECO:0000259" key="1">
    <source>
        <dbReference type="Pfam" id="PF07993"/>
    </source>
</evidence>
<evidence type="ECO:0000313" key="3">
    <source>
        <dbReference type="EMBL" id="GAA3679623.1"/>
    </source>
</evidence>
<dbReference type="InterPro" id="IPR000073">
    <property type="entry name" value="AB_hydrolase_1"/>
</dbReference>
<organism evidence="3 4">
    <name type="scientific">Nonomuraea antimicrobica</name>
    <dbReference type="NCBI Taxonomy" id="561173"/>
    <lineage>
        <taxon>Bacteria</taxon>
        <taxon>Bacillati</taxon>
        <taxon>Actinomycetota</taxon>
        <taxon>Actinomycetes</taxon>
        <taxon>Streptosporangiales</taxon>
        <taxon>Streptosporangiaceae</taxon>
        <taxon>Nonomuraea</taxon>
    </lineage>
</organism>
<keyword evidence="3" id="KW-0378">Hydrolase</keyword>
<evidence type="ECO:0000313" key="4">
    <source>
        <dbReference type="Proteomes" id="UP001500902"/>
    </source>
</evidence>
<name>A0ABP7C867_9ACTN</name>
<dbReference type="SUPFAM" id="SSF53474">
    <property type="entry name" value="alpha/beta-Hydrolases"/>
    <property type="match status" value="1"/>
</dbReference>
<sequence length="571" mass="60011">MPPDSIVFGAAGFIGRCLVAELLRRGRADEAAVRGDGDRLTAWLTGQGVPLDGLSVVRADITRPGLGLPATGLDDVRDVHNCAARFAFGLSVAEARAANVTGALNVLDWAADLKSLRRVVHLSGYRVSGPGGGPPDYRGLGAYEASKKEGDAAVRARARERGIPLTIANPATAIGQGQFLGLASVVSDLWHGRLPAVPGGREVFVPVVDVGYLAAFLAALPGDERTEGQAYWILDDRTPVLPDLLELLATHMGVRAPRRTIPVGLLRRLPRALTGADPETLSFLSTDRYDTAPADAFAERIGLRRPPIEPTLRAWADDLVAARFGAIAAPPRPYGYQQVAGTATWVTGERVRPAHVLLYGLPLDSGSWAQVADRLDGPVLAADLPGLGGSGPGHRPLEEWLADLLRSAETRPVLVAHSLACGPAIRFAAAHPERLARLVLFAPAVLQAPSPWPLRSGGAAAVLRRTPPARLARLLGLPEGAVAAPFSRPGQARRAVAALRALHADRHDLRRALDGLDVPVELVAGSADPLTVAVDRPVTTIDGAGHYPQLTHPEAVAAAITVRAGKGQAAV</sequence>
<dbReference type="GO" id="GO:0016787">
    <property type="term" value="F:hydrolase activity"/>
    <property type="evidence" value="ECO:0007669"/>
    <property type="project" value="UniProtKB-KW"/>
</dbReference>
<dbReference type="Gene3D" id="3.40.50.720">
    <property type="entry name" value="NAD(P)-binding Rossmann-like Domain"/>
    <property type="match status" value="1"/>
</dbReference>
<protein>
    <submittedName>
        <fullName evidence="3">Alpha/beta fold hydrolase</fullName>
    </submittedName>
</protein>
<reference evidence="4" key="1">
    <citation type="journal article" date="2019" name="Int. J. Syst. Evol. Microbiol.">
        <title>The Global Catalogue of Microorganisms (GCM) 10K type strain sequencing project: providing services to taxonomists for standard genome sequencing and annotation.</title>
        <authorList>
            <consortium name="The Broad Institute Genomics Platform"/>
            <consortium name="The Broad Institute Genome Sequencing Center for Infectious Disease"/>
            <person name="Wu L."/>
            <person name="Ma J."/>
        </authorList>
    </citation>
    <scope>NUCLEOTIDE SEQUENCE [LARGE SCALE GENOMIC DNA]</scope>
    <source>
        <strain evidence="4">JCM 16904</strain>
    </source>
</reference>
<dbReference type="InterPro" id="IPR013120">
    <property type="entry name" value="FAR_NAD-bd"/>
</dbReference>
<evidence type="ECO:0000259" key="2">
    <source>
        <dbReference type="Pfam" id="PF12697"/>
    </source>
</evidence>
<proteinExistence type="predicted"/>
<dbReference type="EMBL" id="BAAAZP010000091">
    <property type="protein sequence ID" value="GAA3679623.1"/>
    <property type="molecule type" value="Genomic_DNA"/>
</dbReference>
<dbReference type="Gene3D" id="3.40.50.1820">
    <property type="entry name" value="alpha/beta hydrolase"/>
    <property type="match status" value="1"/>
</dbReference>
<dbReference type="PANTHER" id="PTHR48079">
    <property type="entry name" value="PROTEIN YEEZ"/>
    <property type="match status" value="1"/>
</dbReference>
<comment type="caution">
    <text evidence="3">The sequence shown here is derived from an EMBL/GenBank/DDBJ whole genome shotgun (WGS) entry which is preliminary data.</text>
</comment>
<gene>
    <name evidence="3" type="ORF">GCM10022224_049820</name>
</gene>
<dbReference type="PANTHER" id="PTHR48079:SF6">
    <property type="entry name" value="NAD(P)-BINDING DOMAIN-CONTAINING PROTEIN-RELATED"/>
    <property type="match status" value="1"/>
</dbReference>